<evidence type="ECO:0000256" key="3">
    <source>
        <dbReference type="ARBA" id="ARBA00022737"/>
    </source>
</evidence>
<dbReference type="PANTHER" id="PTHR14338">
    <property type="entry name" value="ACTIN FILAMENT-ASSOCIATED PROTEIN 1 FAMILY MEMBER"/>
    <property type="match status" value="1"/>
</dbReference>
<feature type="region of interest" description="Disordered" evidence="7">
    <location>
        <begin position="666"/>
        <end position="802"/>
    </location>
</feature>
<dbReference type="FunFam" id="2.30.29.30:FF:000171">
    <property type="entry name" value="Actin filament-associated protein 1-like 2 isoform 1"/>
    <property type="match status" value="1"/>
</dbReference>
<evidence type="ECO:0000259" key="8">
    <source>
        <dbReference type="PROSITE" id="PS50003"/>
    </source>
</evidence>
<dbReference type="GO" id="GO:0005829">
    <property type="term" value="C:cytosol"/>
    <property type="evidence" value="ECO:0007669"/>
    <property type="project" value="TreeGrafter"/>
</dbReference>
<dbReference type="GO" id="GO:0032675">
    <property type="term" value="P:regulation of interleukin-6 production"/>
    <property type="evidence" value="ECO:0007669"/>
    <property type="project" value="TreeGrafter"/>
</dbReference>
<evidence type="ECO:0000256" key="2">
    <source>
        <dbReference type="ARBA" id="ARBA00022490"/>
    </source>
</evidence>
<dbReference type="PROSITE" id="PS50003">
    <property type="entry name" value="PH_DOMAIN"/>
    <property type="match status" value="2"/>
</dbReference>
<dbReference type="AlphaFoldDB" id="A0A9N7YR79"/>
<feature type="region of interest" description="Disordered" evidence="7">
    <location>
        <begin position="891"/>
        <end position="986"/>
    </location>
</feature>
<dbReference type="InterPro" id="IPR030113">
    <property type="entry name" value="AFAP"/>
</dbReference>
<feature type="compositionally biased region" description="Basic and acidic residues" evidence="7">
    <location>
        <begin position="629"/>
        <end position="653"/>
    </location>
</feature>
<feature type="compositionally biased region" description="Basic and acidic residues" evidence="7">
    <location>
        <begin position="857"/>
        <end position="871"/>
    </location>
</feature>
<comment type="caution">
    <text evidence="9">The sequence shown here is derived from an EMBL/GenBank/DDBJ whole genome shotgun (WGS) entry which is preliminary data.</text>
</comment>
<organism evidence="9 10">
    <name type="scientific">Pleuronectes platessa</name>
    <name type="common">European plaice</name>
    <dbReference type="NCBI Taxonomy" id="8262"/>
    <lineage>
        <taxon>Eukaryota</taxon>
        <taxon>Metazoa</taxon>
        <taxon>Chordata</taxon>
        <taxon>Craniata</taxon>
        <taxon>Vertebrata</taxon>
        <taxon>Euteleostomi</taxon>
        <taxon>Actinopterygii</taxon>
        <taxon>Neopterygii</taxon>
        <taxon>Teleostei</taxon>
        <taxon>Neoteleostei</taxon>
        <taxon>Acanthomorphata</taxon>
        <taxon>Carangaria</taxon>
        <taxon>Pleuronectiformes</taxon>
        <taxon>Pleuronectoidei</taxon>
        <taxon>Pleuronectidae</taxon>
        <taxon>Pleuronectes</taxon>
    </lineage>
</organism>
<feature type="domain" description="PH" evidence="8">
    <location>
        <begin position="266"/>
        <end position="362"/>
    </location>
</feature>
<keyword evidence="10" id="KW-1185">Reference proteome</keyword>
<feature type="compositionally biased region" description="Polar residues" evidence="7">
    <location>
        <begin position="728"/>
        <end position="745"/>
    </location>
</feature>
<feature type="compositionally biased region" description="Basic and acidic residues" evidence="7">
    <location>
        <begin position="403"/>
        <end position="412"/>
    </location>
</feature>
<sequence length="986" mass="108782">MQQFMHPEDRGEVVKQEAVVRVDDVTKMLHQAANLQERSALHRFCELVRVTEGGSLPPADRKGNEETPRVHSSLQVEFLLVTFSHPGLKQDAEVVAAPLQQAAFHGEPALLHPHPHPACSVLPVHQAEGCILTTNIPLTLGPSSNSMISSPASFIPPTSVSQVTIQHVTPVKIGHFPPRTGRQIKIGCVVGREPFPLPAVPSLATIDTSESYYEEAQPYEETVNDDGEVISSSYESYDEEEVIRGKSPSAQHQWPSTEASIELMKDSRICAFLWRKKWLGQWAKQLCVIKDHRLQCYKSSKEQTPLLDVSLLGCSVVYKEKQLKRKEHKLKITPVGGEAIVLGLQSKEQTVQWLKVIQDISPKPLESCEPQHSVTDSPRLICTKVQLGERHSVASESGSSTDSHAETPENKDVKKKLDAGWKFSNLMNIGKKKPSSLESPEKCVDTSGYLNVLVNSQWRTCWCLIKNGQLWFYQDKGKHKVSQPAVTLEGCCVLPDPSPEHLYSFRINADGAQVATLEAKTSANMGHWLGLLLSQTGSKTDPEDLTYDYVNSERITSIVNAAKTSLYLMQRRYSELNTYIDTPPAVPLDSEELYDDVASLADPEESLHVVTSCSRDPQDTEESILPDSEDNHLQQRDEQQAAHKEPEGTDPDKVYLDLIPVRSFLHTSCGGKNPVTKETGTHGEDSSCPDNEVTSTEPSEPEPTPDLYETSLPSAASKPEPTRPSTPTPQHAQLQPLKTTSQSQETSKRMSLGIPTVFSSPGGHKGPTGHTAAGFPHSPQPLRPKAHTMGSPGAVEVKLGKNRTEADMRRYIDERDRLEREREEVRSSLGNLKKERREAKEELSACQDPKQQASLEARLKQREEACREAEQRRVEVELRLMEVKESLRKVESGQFTLGTTLDSSLQDTPTVKSSTLPATQTSSSSSSSLLTSSSTSSLSQNSNNLSADSASPVNSASALKNRPASIMATKGKVLQKAKEWEKKSTT</sequence>
<proteinExistence type="predicted"/>
<evidence type="ECO:0000256" key="5">
    <source>
        <dbReference type="ARBA" id="ARBA00059761"/>
    </source>
</evidence>
<evidence type="ECO:0000256" key="1">
    <source>
        <dbReference type="ARBA" id="ARBA00004496"/>
    </source>
</evidence>
<feature type="region of interest" description="Disordered" evidence="7">
    <location>
        <begin position="823"/>
        <end position="871"/>
    </location>
</feature>
<dbReference type="Pfam" id="PF00169">
    <property type="entry name" value="PH"/>
    <property type="match status" value="2"/>
</dbReference>
<name>A0A9N7YR79_PLEPL</name>
<dbReference type="InterPro" id="IPR011993">
    <property type="entry name" value="PH-like_dom_sf"/>
</dbReference>
<comment type="function">
    <text evidence="5">May play a role in a signaling cascade by enhancing the kinase activity of SRC. Contributes to SRC-regulated transcription activation.</text>
</comment>
<dbReference type="GO" id="GO:0017124">
    <property type="term" value="F:SH3 domain binding"/>
    <property type="evidence" value="ECO:0007669"/>
    <property type="project" value="TreeGrafter"/>
</dbReference>
<dbReference type="Gene3D" id="2.30.29.30">
    <property type="entry name" value="Pleckstrin-homology domain (PH domain)/Phosphotyrosine-binding domain (PTB)"/>
    <property type="match status" value="2"/>
</dbReference>
<reference evidence="9" key="1">
    <citation type="submission" date="2020-03" db="EMBL/GenBank/DDBJ databases">
        <authorList>
            <person name="Weist P."/>
        </authorList>
    </citation>
    <scope>NUCLEOTIDE SEQUENCE</scope>
</reference>
<feature type="compositionally biased region" description="Low complexity" evidence="7">
    <location>
        <begin position="913"/>
        <end position="951"/>
    </location>
</feature>
<accession>A0A9N7YR79</accession>
<dbReference type="InterPro" id="IPR001849">
    <property type="entry name" value="PH_domain"/>
</dbReference>
<dbReference type="GO" id="GO:0045893">
    <property type="term" value="P:positive regulation of DNA-templated transcription"/>
    <property type="evidence" value="ECO:0007669"/>
    <property type="project" value="TreeGrafter"/>
</dbReference>
<dbReference type="PANTHER" id="PTHR14338:SF4">
    <property type="entry name" value="ACTIN FILAMENT-ASSOCIATED PROTEIN 1-LIKE 2"/>
    <property type="match status" value="1"/>
</dbReference>
<dbReference type="GO" id="GO:0006954">
    <property type="term" value="P:inflammatory response"/>
    <property type="evidence" value="ECO:0007669"/>
    <property type="project" value="TreeGrafter"/>
</dbReference>
<keyword evidence="2" id="KW-0963">Cytoplasm</keyword>
<dbReference type="CDD" id="cd13306">
    <property type="entry name" value="PH1_AFAP"/>
    <property type="match status" value="1"/>
</dbReference>
<dbReference type="SUPFAM" id="SSF50729">
    <property type="entry name" value="PH domain-like"/>
    <property type="match status" value="2"/>
</dbReference>
<dbReference type="EMBL" id="CADEAL010001668">
    <property type="protein sequence ID" value="CAB1434494.1"/>
    <property type="molecule type" value="Genomic_DNA"/>
</dbReference>
<feature type="region of interest" description="Disordered" evidence="7">
    <location>
        <begin position="393"/>
        <end position="412"/>
    </location>
</feature>
<evidence type="ECO:0000256" key="6">
    <source>
        <dbReference type="ARBA" id="ARBA00072612"/>
    </source>
</evidence>
<dbReference type="GO" id="GO:0042169">
    <property type="term" value="F:SH2 domain binding"/>
    <property type="evidence" value="ECO:0007669"/>
    <property type="project" value="TreeGrafter"/>
</dbReference>
<dbReference type="GO" id="GO:0045742">
    <property type="term" value="P:positive regulation of epidermal growth factor receptor signaling pathway"/>
    <property type="evidence" value="ECO:0007669"/>
    <property type="project" value="TreeGrafter"/>
</dbReference>
<dbReference type="FunFam" id="2.30.29.30:FF:000020">
    <property type="entry name" value="Actin filament-associated protein 1-like 2 isoform 1"/>
    <property type="match status" value="1"/>
</dbReference>
<feature type="compositionally biased region" description="Basic and acidic residues" evidence="7">
    <location>
        <begin position="976"/>
        <end position="986"/>
    </location>
</feature>
<gene>
    <name evidence="9" type="ORF">PLEPLA_LOCUS22538</name>
</gene>
<evidence type="ECO:0000313" key="10">
    <source>
        <dbReference type="Proteomes" id="UP001153269"/>
    </source>
</evidence>
<dbReference type="CDD" id="cd13307">
    <property type="entry name" value="PH2_AFAP"/>
    <property type="match status" value="1"/>
</dbReference>
<comment type="subcellular location">
    <subcellularLocation>
        <location evidence="1">Cytoplasm</location>
    </subcellularLocation>
</comment>
<evidence type="ECO:0000256" key="7">
    <source>
        <dbReference type="SAM" id="MobiDB-lite"/>
    </source>
</evidence>
<feature type="region of interest" description="Disordered" evidence="7">
    <location>
        <begin position="612"/>
        <end position="653"/>
    </location>
</feature>
<protein>
    <recommendedName>
        <fullName evidence="6">Actin filament-associated protein 1-like 2</fullName>
    </recommendedName>
</protein>
<feature type="compositionally biased region" description="Polar residues" evidence="7">
    <location>
        <begin position="893"/>
        <end position="912"/>
    </location>
</feature>
<keyword evidence="3" id="KW-0677">Repeat</keyword>
<dbReference type="GO" id="GO:0007346">
    <property type="term" value="P:regulation of mitotic cell cycle"/>
    <property type="evidence" value="ECO:0007669"/>
    <property type="project" value="TreeGrafter"/>
</dbReference>
<dbReference type="GO" id="GO:0032757">
    <property type="term" value="P:positive regulation of interleukin-8 production"/>
    <property type="evidence" value="ECO:0007669"/>
    <property type="project" value="TreeGrafter"/>
</dbReference>
<evidence type="ECO:0000256" key="4">
    <source>
        <dbReference type="ARBA" id="ARBA00023054"/>
    </source>
</evidence>
<keyword evidence="4" id="KW-0175">Coiled coil</keyword>
<dbReference type="Proteomes" id="UP001153269">
    <property type="component" value="Unassembled WGS sequence"/>
</dbReference>
<dbReference type="SMART" id="SM00233">
    <property type="entry name" value="PH"/>
    <property type="match status" value="2"/>
</dbReference>
<feature type="compositionally biased region" description="Acidic residues" evidence="7">
    <location>
        <begin position="619"/>
        <end position="628"/>
    </location>
</feature>
<feature type="compositionally biased region" description="Basic and acidic residues" evidence="7">
    <location>
        <begin position="823"/>
        <end position="843"/>
    </location>
</feature>
<evidence type="ECO:0000313" key="9">
    <source>
        <dbReference type="EMBL" id="CAB1434494.1"/>
    </source>
</evidence>
<feature type="domain" description="PH" evidence="8">
    <location>
        <begin position="443"/>
        <end position="537"/>
    </location>
</feature>